<evidence type="ECO:0000256" key="7">
    <source>
        <dbReference type="PIRSR" id="PIRSR600760-2"/>
    </source>
</evidence>
<organism evidence="9 10">
    <name type="scientific">Deinococcus phoenicis</name>
    <dbReference type="NCBI Taxonomy" id="1476583"/>
    <lineage>
        <taxon>Bacteria</taxon>
        <taxon>Thermotogati</taxon>
        <taxon>Deinococcota</taxon>
        <taxon>Deinococci</taxon>
        <taxon>Deinococcales</taxon>
        <taxon>Deinococcaceae</taxon>
        <taxon>Deinococcus</taxon>
    </lineage>
</organism>
<dbReference type="Proteomes" id="UP000020492">
    <property type="component" value="Unassembled WGS sequence"/>
</dbReference>
<dbReference type="PRINTS" id="PR00377">
    <property type="entry name" value="IMPHPHTASES"/>
</dbReference>
<sequence length="267" mass="27952">MTDLQQALTVAVEAARTAGAIHLAHLGKAHQVRSKSTFSDLVTEVDALAEAAIRRVIADTFPEHAVLGEEEGLGGAADAWFRWIVDPLDGTVNYAHGFPVFCASVALEVGGERVVGAVFDPNRQELFTATRGGGAFLNGQSLRVSATPTLTTPALVSTGFPYDASGGRNLRLVERLLRLGVPVRRPGAAALDLCNVACGRMDAYWEIGLKPWDSAAGSLIVQEAGGTVTDAQGQPGPYGAMLIATNGHLHAELLALLHEAAPPAEEA</sequence>
<feature type="binding site" evidence="7">
    <location>
        <position position="86"/>
    </location>
    <ligand>
        <name>Mg(2+)</name>
        <dbReference type="ChEBI" id="CHEBI:18420"/>
        <label>1</label>
        <note>catalytic</note>
    </ligand>
</feature>
<dbReference type="GO" id="GO:0046854">
    <property type="term" value="P:phosphatidylinositol phosphate biosynthetic process"/>
    <property type="evidence" value="ECO:0007669"/>
    <property type="project" value="InterPro"/>
</dbReference>
<comment type="caution">
    <text evidence="9">The sequence shown here is derived from an EMBL/GenBank/DDBJ whole genome shotgun (WGS) entry which is preliminary data.</text>
</comment>
<evidence type="ECO:0000313" key="10">
    <source>
        <dbReference type="Proteomes" id="UP000020492"/>
    </source>
</evidence>
<dbReference type="Gene3D" id="3.40.190.80">
    <property type="match status" value="1"/>
</dbReference>
<dbReference type="PROSITE" id="PS00629">
    <property type="entry name" value="IMP_1"/>
    <property type="match status" value="1"/>
</dbReference>
<evidence type="ECO:0000256" key="3">
    <source>
        <dbReference type="ARBA" id="ARBA00009759"/>
    </source>
</evidence>
<evidence type="ECO:0000256" key="2">
    <source>
        <dbReference type="ARBA" id="ARBA00001946"/>
    </source>
</evidence>
<dbReference type="PATRIC" id="fig|1476583.3.peg.415"/>
<evidence type="ECO:0000256" key="1">
    <source>
        <dbReference type="ARBA" id="ARBA00001033"/>
    </source>
</evidence>
<feature type="binding site" evidence="7">
    <location>
        <position position="89"/>
    </location>
    <ligand>
        <name>Mg(2+)</name>
        <dbReference type="ChEBI" id="CHEBI:18420"/>
        <label>1</label>
        <note>catalytic</note>
    </ligand>
</feature>
<evidence type="ECO:0000256" key="8">
    <source>
        <dbReference type="RuleBase" id="RU364068"/>
    </source>
</evidence>
<dbReference type="STRING" id="1476583.DEIPH_ctg006orf0006"/>
<dbReference type="GO" id="GO:0007165">
    <property type="term" value="P:signal transduction"/>
    <property type="evidence" value="ECO:0007669"/>
    <property type="project" value="TreeGrafter"/>
</dbReference>
<dbReference type="Gene3D" id="3.30.540.10">
    <property type="entry name" value="Fructose-1,6-Bisphosphatase, subunit A, domain 1"/>
    <property type="match status" value="1"/>
</dbReference>
<dbReference type="RefSeq" id="WP_034353072.1">
    <property type="nucleotide sequence ID" value="NZ_JHAC01000006.1"/>
</dbReference>
<comment type="catalytic activity">
    <reaction evidence="1 8">
        <text>a myo-inositol phosphate + H2O = myo-inositol + phosphate</text>
        <dbReference type="Rhea" id="RHEA:24056"/>
        <dbReference type="ChEBI" id="CHEBI:15377"/>
        <dbReference type="ChEBI" id="CHEBI:17268"/>
        <dbReference type="ChEBI" id="CHEBI:43474"/>
        <dbReference type="ChEBI" id="CHEBI:84139"/>
        <dbReference type="EC" id="3.1.3.25"/>
    </reaction>
</comment>
<dbReference type="InterPro" id="IPR020583">
    <property type="entry name" value="Inositol_monoP_metal-BS"/>
</dbReference>
<dbReference type="EC" id="3.1.3.25" evidence="8"/>
<dbReference type="GO" id="GO:0006020">
    <property type="term" value="P:inositol metabolic process"/>
    <property type="evidence" value="ECO:0007669"/>
    <property type="project" value="TreeGrafter"/>
</dbReference>
<dbReference type="InterPro" id="IPR020550">
    <property type="entry name" value="Inositol_monophosphatase_CS"/>
</dbReference>
<dbReference type="AlphaFoldDB" id="A0A016QTW7"/>
<protein>
    <recommendedName>
        <fullName evidence="8">Inositol-1-monophosphatase</fullName>
        <ecNumber evidence="8">3.1.3.25</ecNumber>
    </recommendedName>
</protein>
<name>A0A016QTW7_9DEIO</name>
<dbReference type="EMBL" id="JHAC01000006">
    <property type="protein sequence ID" value="EYB69441.1"/>
    <property type="molecule type" value="Genomic_DNA"/>
</dbReference>
<evidence type="ECO:0000313" key="9">
    <source>
        <dbReference type="EMBL" id="EYB69441.1"/>
    </source>
</evidence>
<keyword evidence="6 7" id="KW-0460">Magnesium</keyword>
<accession>A0A016QTW7</accession>
<evidence type="ECO:0000256" key="5">
    <source>
        <dbReference type="ARBA" id="ARBA00022801"/>
    </source>
</evidence>
<keyword evidence="4 7" id="KW-0479">Metal-binding</keyword>
<dbReference type="GO" id="GO:0046872">
    <property type="term" value="F:metal ion binding"/>
    <property type="evidence" value="ECO:0007669"/>
    <property type="project" value="UniProtKB-KW"/>
</dbReference>
<dbReference type="PANTHER" id="PTHR20854">
    <property type="entry name" value="INOSITOL MONOPHOSPHATASE"/>
    <property type="match status" value="1"/>
</dbReference>
<feature type="binding site" evidence="7">
    <location>
        <position position="213"/>
    </location>
    <ligand>
        <name>Mg(2+)</name>
        <dbReference type="ChEBI" id="CHEBI:18420"/>
        <label>1</label>
        <note>catalytic</note>
    </ligand>
</feature>
<gene>
    <name evidence="9" type="primary">suhB</name>
    <name evidence="9" type="ORF">DEIPH_ctg006orf0006</name>
</gene>
<keyword evidence="5 8" id="KW-0378">Hydrolase</keyword>
<dbReference type="InterPro" id="IPR033942">
    <property type="entry name" value="IMPase"/>
</dbReference>
<dbReference type="eggNOG" id="COG0483">
    <property type="taxonomic scope" value="Bacteria"/>
</dbReference>
<proteinExistence type="inferred from homology"/>
<dbReference type="GO" id="GO:0008934">
    <property type="term" value="F:inositol monophosphate 1-phosphatase activity"/>
    <property type="evidence" value="ECO:0007669"/>
    <property type="project" value="InterPro"/>
</dbReference>
<dbReference type="PANTHER" id="PTHR20854:SF4">
    <property type="entry name" value="INOSITOL-1-MONOPHOSPHATASE-RELATED"/>
    <property type="match status" value="1"/>
</dbReference>
<dbReference type="PROSITE" id="PS00630">
    <property type="entry name" value="IMP_2"/>
    <property type="match status" value="1"/>
</dbReference>
<comment type="cofactor">
    <cofactor evidence="2 7 8">
        <name>Mg(2+)</name>
        <dbReference type="ChEBI" id="CHEBI:18420"/>
    </cofactor>
</comment>
<dbReference type="FunFam" id="3.30.540.10:FF:000003">
    <property type="entry name" value="Inositol-1-monophosphatase"/>
    <property type="match status" value="1"/>
</dbReference>
<evidence type="ECO:0000256" key="4">
    <source>
        <dbReference type="ARBA" id="ARBA00022723"/>
    </source>
</evidence>
<keyword evidence="10" id="KW-1185">Reference proteome</keyword>
<feature type="binding site" evidence="7">
    <location>
        <position position="88"/>
    </location>
    <ligand>
        <name>Mg(2+)</name>
        <dbReference type="ChEBI" id="CHEBI:18420"/>
        <label>1</label>
        <note>catalytic</note>
    </ligand>
</feature>
<dbReference type="OrthoDB" id="9772456at2"/>
<feature type="binding site" evidence="7">
    <location>
        <position position="69"/>
    </location>
    <ligand>
        <name>Mg(2+)</name>
        <dbReference type="ChEBI" id="CHEBI:18420"/>
        <label>1</label>
        <note>catalytic</note>
    </ligand>
</feature>
<comment type="similarity">
    <text evidence="3 8">Belongs to the inositol monophosphatase superfamily.</text>
</comment>
<dbReference type="SUPFAM" id="SSF56655">
    <property type="entry name" value="Carbohydrate phosphatase"/>
    <property type="match status" value="1"/>
</dbReference>
<dbReference type="CDD" id="cd01639">
    <property type="entry name" value="IMPase"/>
    <property type="match status" value="1"/>
</dbReference>
<evidence type="ECO:0000256" key="6">
    <source>
        <dbReference type="ARBA" id="ARBA00022842"/>
    </source>
</evidence>
<dbReference type="InterPro" id="IPR000760">
    <property type="entry name" value="Inositol_monophosphatase-like"/>
</dbReference>
<dbReference type="Pfam" id="PF00459">
    <property type="entry name" value="Inositol_P"/>
    <property type="match status" value="1"/>
</dbReference>
<reference evidence="9 10" key="1">
    <citation type="submission" date="2014-03" db="EMBL/GenBank/DDBJ databases">
        <title>Draft genome sequence of Deinococcus phoenicis 1P10ME.</title>
        <authorList>
            <person name="Stepanov V.G."/>
            <person name="Vaishampayan P."/>
            <person name="Venkateswaran K."/>
            <person name="Fox G.E."/>
        </authorList>
    </citation>
    <scope>NUCLEOTIDE SEQUENCE [LARGE SCALE GENOMIC DNA]</scope>
    <source>
        <strain evidence="9 10">1P10ME</strain>
    </source>
</reference>